<dbReference type="EMBL" id="PYDT01000009">
    <property type="protein sequence ID" value="THU51927.1"/>
    <property type="molecule type" value="Genomic_DNA"/>
</dbReference>
<evidence type="ECO:0000256" key="1">
    <source>
        <dbReference type="SAM" id="MobiDB-lite"/>
    </source>
</evidence>
<reference evidence="5 6" key="1">
    <citation type="journal article" date="2019" name="Nat. Plants">
        <title>Genome sequencing of Musa balbisiana reveals subgenome evolution and function divergence in polyploid bananas.</title>
        <authorList>
            <person name="Yao X."/>
        </authorList>
    </citation>
    <scope>NUCLEOTIDE SEQUENCE [LARGE SCALE GENOMIC DNA]</scope>
    <source>
        <strain evidence="6">cv. DH-PKW</strain>
        <tissue evidence="5">Leaves</tissue>
    </source>
</reference>
<evidence type="ECO:0000259" key="4">
    <source>
        <dbReference type="Pfam" id="PF24053"/>
    </source>
</evidence>
<keyword evidence="2" id="KW-1133">Transmembrane helix</keyword>
<keyword evidence="6" id="KW-1185">Reference proteome</keyword>
<comment type="caution">
    <text evidence="5">The sequence shown here is derived from an EMBL/GenBank/DDBJ whole genome shotgun (WGS) entry which is preliminary data.</text>
</comment>
<dbReference type="PANTHER" id="PTHR34200">
    <property type="entry name" value="DENTIN SIALOPHOSPHOPROTEIN-LIKE ISOFORM X1"/>
    <property type="match status" value="1"/>
</dbReference>
<dbReference type="AlphaFoldDB" id="A0A4S8IT49"/>
<gene>
    <name evidence="5" type="ORF">C4D60_Mb06t36230</name>
</gene>
<accession>A0A4S8IT49</accession>
<proteinExistence type="predicted"/>
<feature type="chain" id="PRO_5020500872" description="DUF7356 domain-containing protein" evidence="3">
    <location>
        <begin position="24"/>
        <end position="352"/>
    </location>
</feature>
<sequence>MGRIRTLGAILSVLFLLVASVASSRVLLDDDKVSLSAAPNPVASAKSNVSGLSQKPPPKPNNSTDPGGSTYPPQPSKIENKSPQNSISGEQTKKDDGATGYPSREEDTAKSGSSGSTKEKSMSPTKLEDNYVVKETCGPQSTRCINDKLVACLQHSENDSNNLSLLVQNIGDDDFNVKIWGTPALHIDHDIGHLSRNISKKINIPVNYWNVTEIVLNAGKGDCVLHIATSVSNWNLFQQFPGYATRLTPIYGTYILLVTVVLVGGTWVCCRFRKRGKRDDSGIPYQQLEMGAQPQSSSAADSMTVDGWDEWDDDWDDEAVTRPQKHTTPSVSSNGLTSRTPKKDGWDADWDD</sequence>
<dbReference type="PANTHER" id="PTHR34200:SF2">
    <property type="entry name" value="TRANSMEMBRANE PROTEIN"/>
    <property type="match status" value="1"/>
</dbReference>
<feature type="compositionally biased region" description="Acidic residues" evidence="1">
    <location>
        <begin position="307"/>
        <end position="318"/>
    </location>
</feature>
<keyword evidence="2" id="KW-0472">Membrane</keyword>
<feature type="region of interest" description="Disordered" evidence="1">
    <location>
        <begin position="41"/>
        <end position="127"/>
    </location>
</feature>
<dbReference type="Proteomes" id="UP000317650">
    <property type="component" value="Chromosome 6"/>
</dbReference>
<keyword evidence="3" id="KW-0732">Signal</keyword>
<evidence type="ECO:0000313" key="6">
    <source>
        <dbReference type="Proteomes" id="UP000317650"/>
    </source>
</evidence>
<keyword evidence="2" id="KW-0812">Transmembrane</keyword>
<protein>
    <recommendedName>
        <fullName evidence="4">DUF7356 domain-containing protein</fullName>
    </recommendedName>
</protein>
<feature type="region of interest" description="Disordered" evidence="1">
    <location>
        <begin position="289"/>
        <end position="352"/>
    </location>
</feature>
<feature type="signal peptide" evidence="3">
    <location>
        <begin position="1"/>
        <end position="23"/>
    </location>
</feature>
<feature type="transmembrane region" description="Helical" evidence="2">
    <location>
        <begin position="251"/>
        <end position="270"/>
    </location>
</feature>
<feature type="compositionally biased region" description="Polar residues" evidence="1">
    <location>
        <begin position="326"/>
        <end position="339"/>
    </location>
</feature>
<dbReference type="InterPro" id="IPR055780">
    <property type="entry name" value="DUF7356"/>
</dbReference>
<evidence type="ECO:0000313" key="5">
    <source>
        <dbReference type="EMBL" id="THU51927.1"/>
    </source>
</evidence>
<feature type="domain" description="DUF7356" evidence="4">
    <location>
        <begin position="132"/>
        <end position="230"/>
    </location>
</feature>
<feature type="compositionally biased region" description="Polar residues" evidence="1">
    <location>
        <begin position="81"/>
        <end position="90"/>
    </location>
</feature>
<feature type="compositionally biased region" description="Basic and acidic residues" evidence="1">
    <location>
        <begin position="91"/>
        <end position="109"/>
    </location>
</feature>
<organism evidence="5 6">
    <name type="scientific">Musa balbisiana</name>
    <name type="common">Banana</name>
    <dbReference type="NCBI Taxonomy" id="52838"/>
    <lineage>
        <taxon>Eukaryota</taxon>
        <taxon>Viridiplantae</taxon>
        <taxon>Streptophyta</taxon>
        <taxon>Embryophyta</taxon>
        <taxon>Tracheophyta</taxon>
        <taxon>Spermatophyta</taxon>
        <taxon>Magnoliopsida</taxon>
        <taxon>Liliopsida</taxon>
        <taxon>Zingiberales</taxon>
        <taxon>Musaceae</taxon>
        <taxon>Musa</taxon>
    </lineage>
</organism>
<evidence type="ECO:0000256" key="2">
    <source>
        <dbReference type="SAM" id="Phobius"/>
    </source>
</evidence>
<name>A0A4S8IT49_MUSBA</name>
<dbReference type="Pfam" id="PF24053">
    <property type="entry name" value="DUF7356"/>
    <property type="match status" value="1"/>
</dbReference>
<feature type="compositionally biased region" description="Basic and acidic residues" evidence="1">
    <location>
        <begin position="117"/>
        <end position="127"/>
    </location>
</feature>
<evidence type="ECO:0000256" key="3">
    <source>
        <dbReference type="SAM" id="SignalP"/>
    </source>
</evidence>